<dbReference type="Pfam" id="PF22908">
    <property type="entry name" value="PHD_NSD"/>
    <property type="match status" value="1"/>
</dbReference>
<dbReference type="eggNOG" id="KOG1081">
    <property type="taxonomic scope" value="Eukaryota"/>
</dbReference>
<feature type="domain" description="SET" evidence="10">
    <location>
        <begin position="1"/>
        <end position="62"/>
    </location>
</feature>
<dbReference type="EMBL" id="AHAT01005520">
    <property type="status" value="NOT_ANNOTATED_CDS"/>
    <property type="molecule type" value="Genomic_DNA"/>
</dbReference>
<evidence type="ECO:0000256" key="1">
    <source>
        <dbReference type="ARBA" id="ARBA00004123"/>
    </source>
</evidence>
<dbReference type="InterPro" id="IPR055198">
    <property type="entry name" value="NSD_PHD"/>
</dbReference>
<dbReference type="InterPro" id="IPR046341">
    <property type="entry name" value="SET_dom_sf"/>
</dbReference>
<dbReference type="GO" id="GO:0032259">
    <property type="term" value="P:methylation"/>
    <property type="evidence" value="ECO:0007669"/>
    <property type="project" value="UniProtKB-KW"/>
</dbReference>
<dbReference type="STRING" id="7918.ENSLOCP00000015108"/>
<dbReference type="GO" id="GO:0005694">
    <property type="term" value="C:chromosome"/>
    <property type="evidence" value="ECO:0007669"/>
    <property type="project" value="UniProtKB-SubCell"/>
</dbReference>
<dbReference type="SUPFAM" id="SSF57903">
    <property type="entry name" value="FYVE/PHD zinc finger"/>
    <property type="match status" value="1"/>
</dbReference>
<evidence type="ECO:0000256" key="3">
    <source>
        <dbReference type="ARBA" id="ARBA00022454"/>
    </source>
</evidence>
<evidence type="ECO:0000259" key="11">
    <source>
        <dbReference type="PROSITE" id="PS50868"/>
    </source>
</evidence>
<reference evidence="13" key="1">
    <citation type="submission" date="2011-12" db="EMBL/GenBank/DDBJ databases">
        <title>The Draft Genome of Lepisosteus oculatus.</title>
        <authorList>
            <consortium name="The Broad Institute Genome Assembly &amp; Analysis Group"/>
            <consortium name="Computational R&amp;D Group"/>
            <consortium name="and Sequencing Platform"/>
            <person name="Di Palma F."/>
            <person name="Alfoldi J."/>
            <person name="Johnson J."/>
            <person name="Berlin A."/>
            <person name="Gnerre S."/>
            <person name="Jaffe D."/>
            <person name="MacCallum I."/>
            <person name="Young S."/>
            <person name="Walker B.J."/>
            <person name="Lander E.S."/>
            <person name="Lindblad-Toh K."/>
        </authorList>
    </citation>
    <scope>NUCLEOTIDE SEQUENCE [LARGE SCALE GENOMIC DNA]</scope>
</reference>
<evidence type="ECO:0000256" key="7">
    <source>
        <dbReference type="ARBA" id="ARBA00022853"/>
    </source>
</evidence>
<dbReference type="GeneTree" id="ENSGT00940000155027"/>
<sequence length="165" mass="18041">MLTLDKDRIIDAGPKGNQARFMNHSCQPNCETQKWTVNGDTRVGLFALVDIAAGTELTFNYNLECLGNGKTVCKCGASNCSGFLGVRPKNQPPSEEKGRRLKRKLPARRKGRSEVTKEREDECFSCGDGGQIVSCKKPGCPKVYHADCLNLTKRPAGNAPVRPAE</sequence>
<dbReference type="InterPro" id="IPR050777">
    <property type="entry name" value="SET2_Histone-Lys_MeTrsfase"/>
</dbReference>
<dbReference type="PANTHER" id="PTHR22884">
    <property type="entry name" value="SET DOMAIN PROTEINS"/>
    <property type="match status" value="1"/>
</dbReference>
<keyword evidence="3" id="KW-0158">Chromosome</keyword>
<evidence type="ECO:0000256" key="2">
    <source>
        <dbReference type="ARBA" id="ARBA00004286"/>
    </source>
</evidence>
<dbReference type="EMBL" id="AHAT01005519">
    <property type="status" value="NOT_ANNOTATED_CDS"/>
    <property type="molecule type" value="Genomic_DNA"/>
</dbReference>
<evidence type="ECO:0000256" key="5">
    <source>
        <dbReference type="ARBA" id="ARBA00022679"/>
    </source>
</evidence>
<dbReference type="InParanoid" id="W5N399"/>
<dbReference type="GO" id="GO:0005634">
    <property type="term" value="C:nucleus"/>
    <property type="evidence" value="ECO:0007669"/>
    <property type="project" value="UniProtKB-SubCell"/>
</dbReference>
<dbReference type="Gene3D" id="3.30.40.10">
    <property type="entry name" value="Zinc/RING finger domain, C3HC4 (zinc finger)"/>
    <property type="match status" value="1"/>
</dbReference>
<comment type="subcellular location">
    <subcellularLocation>
        <location evidence="2">Chromosome</location>
    </subcellularLocation>
    <subcellularLocation>
        <location evidence="1">Nucleus</location>
    </subcellularLocation>
</comment>
<dbReference type="HOGENOM" id="CLU_1708731_0_0_1"/>
<reference evidence="12" key="2">
    <citation type="submission" date="2025-08" db="UniProtKB">
        <authorList>
            <consortium name="Ensembl"/>
        </authorList>
    </citation>
    <scope>IDENTIFICATION</scope>
</reference>
<keyword evidence="13" id="KW-1185">Reference proteome</keyword>
<dbReference type="Bgee" id="ENSLOCG00000012281">
    <property type="expression patterns" value="Expressed in camera-type eye and 13 other cell types or tissues"/>
</dbReference>
<dbReference type="SUPFAM" id="SSF82199">
    <property type="entry name" value="SET domain"/>
    <property type="match status" value="1"/>
</dbReference>
<evidence type="ECO:0000313" key="13">
    <source>
        <dbReference type="Proteomes" id="UP000018468"/>
    </source>
</evidence>
<dbReference type="InterPro" id="IPR013083">
    <property type="entry name" value="Znf_RING/FYVE/PHD"/>
</dbReference>
<keyword evidence="8" id="KW-0539">Nucleus</keyword>
<evidence type="ECO:0000256" key="8">
    <source>
        <dbReference type="ARBA" id="ARBA00023242"/>
    </source>
</evidence>
<dbReference type="AlphaFoldDB" id="W5N399"/>
<dbReference type="Gene3D" id="2.170.270.10">
    <property type="entry name" value="SET domain"/>
    <property type="match status" value="1"/>
</dbReference>
<keyword evidence="7" id="KW-0156">Chromatin regulator</keyword>
<dbReference type="GO" id="GO:0008168">
    <property type="term" value="F:methyltransferase activity"/>
    <property type="evidence" value="ECO:0007669"/>
    <property type="project" value="UniProtKB-KW"/>
</dbReference>
<evidence type="ECO:0000256" key="4">
    <source>
        <dbReference type="ARBA" id="ARBA00022603"/>
    </source>
</evidence>
<evidence type="ECO:0000256" key="6">
    <source>
        <dbReference type="ARBA" id="ARBA00022691"/>
    </source>
</evidence>
<dbReference type="FunFam" id="2.170.270.10:FF:000113">
    <property type="entry name" value="Histone-lysine N-methyltransferase"/>
    <property type="match status" value="1"/>
</dbReference>
<feature type="domain" description="Post-SET" evidence="11">
    <location>
        <begin position="69"/>
        <end position="85"/>
    </location>
</feature>
<dbReference type="Proteomes" id="UP000018468">
    <property type="component" value="Linkage group LG6"/>
</dbReference>
<feature type="region of interest" description="Disordered" evidence="9">
    <location>
        <begin position="86"/>
        <end position="120"/>
    </location>
</feature>
<keyword evidence="6" id="KW-0949">S-adenosyl-L-methionine</keyword>
<keyword evidence="5" id="KW-0808">Transferase</keyword>
<dbReference type="Pfam" id="PF00856">
    <property type="entry name" value="SET"/>
    <property type="match status" value="1"/>
</dbReference>
<dbReference type="InterPro" id="IPR003616">
    <property type="entry name" value="Post-SET_dom"/>
</dbReference>
<keyword evidence="4" id="KW-0489">Methyltransferase</keyword>
<evidence type="ECO:0000259" key="10">
    <source>
        <dbReference type="PROSITE" id="PS50280"/>
    </source>
</evidence>
<dbReference type="PROSITE" id="PS50868">
    <property type="entry name" value="POST_SET"/>
    <property type="match status" value="1"/>
</dbReference>
<organism evidence="12 13">
    <name type="scientific">Lepisosteus oculatus</name>
    <name type="common">Spotted gar</name>
    <dbReference type="NCBI Taxonomy" id="7918"/>
    <lineage>
        <taxon>Eukaryota</taxon>
        <taxon>Metazoa</taxon>
        <taxon>Chordata</taxon>
        <taxon>Craniata</taxon>
        <taxon>Vertebrata</taxon>
        <taxon>Euteleostomi</taxon>
        <taxon>Actinopterygii</taxon>
        <taxon>Neopterygii</taxon>
        <taxon>Holostei</taxon>
        <taxon>Semionotiformes</taxon>
        <taxon>Lepisosteidae</taxon>
        <taxon>Lepisosteus</taxon>
    </lineage>
</organism>
<name>W5N399_LEPOC</name>
<protein>
    <submittedName>
        <fullName evidence="12">Uncharacterized protein</fullName>
    </submittedName>
</protein>
<reference evidence="12" key="3">
    <citation type="submission" date="2025-09" db="UniProtKB">
        <authorList>
            <consortium name="Ensembl"/>
        </authorList>
    </citation>
    <scope>IDENTIFICATION</scope>
</reference>
<dbReference type="OMA" id="NICSGYI"/>
<dbReference type="Ensembl" id="ENSLOCT00000015137.1">
    <property type="protein sequence ID" value="ENSLOCP00000015108.1"/>
    <property type="gene ID" value="ENSLOCG00000012281.1"/>
</dbReference>
<dbReference type="PROSITE" id="PS50280">
    <property type="entry name" value="SET"/>
    <property type="match status" value="1"/>
</dbReference>
<dbReference type="InterPro" id="IPR001214">
    <property type="entry name" value="SET_dom"/>
</dbReference>
<dbReference type="GO" id="GO:0006325">
    <property type="term" value="P:chromatin organization"/>
    <property type="evidence" value="ECO:0007669"/>
    <property type="project" value="UniProtKB-KW"/>
</dbReference>
<dbReference type="SMART" id="SM00317">
    <property type="entry name" value="SET"/>
    <property type="match status" value="1"/>
</dbReference>
<evidence type="ECO:0000256" key="9">
    <source>
        <dbReference type="SAM" id="MobiDB-lite"/>
    </source>
</evidence>
<proteinExistence type="predicted"/>
<accession>W5N399</accession>
<dbReference type="InterPro" id="IPR011011">
    <property type="entry name" value="Znf_FYVE_PHD"/>
</dbReference>
<feature type="compositionally biased region" description="Basic residues" evidence="9">
    <location>
        <begin position="99"/>
        <end position="111"/>
    </location>
</feature>
<evidence type="ECO:0000313" key="12">
    <source>
        <dbReference type="Ensembl" id="ENSLOCP00000015108.1"/>
    </source>
</evidence>